<keyword evidence="2 3" id="KW-0808">Transferase</keyword>
<dbReference type="PANTHER" id="PTHR23416">
    <property type="entry name" value="SIALIC ACID SYNTHASE-RELATED"/>
    <property type="match status" value="1"/>
</dbReference>
<evidence type="ECO:0000256" key="2">
    <source>
        <dbReference type="ARBA" id="ARBA00022679"/>
    </source>
</evidence>
<evidence type="ECO:0000256" key="1">
    <source>
        <dbReference type="ARBA" id="ARBA00007274"/>
    </source>
</evidence>
<gene>
    <name evidence="3" type="primary">vatD_9</name>
    <name evidence="3" type="ORF">SDC9_170118</name>
</gene>
<dbReference type="SUPFAM" id="SSF51161">
    <property type="entry name" value="Trimeric LpxA-like enzymes"/>
    <property type="match status" value="1"/>
</dbReference>
<dbReference type="InterPro" id="IPR051159">
    <property type="entry name" value="Hexapeptide_acetyltransf"/>
</dbReference>
<dbReference type="Pfam" id="PF14602">
    <property type="entry name" value="Hexapep_2"/>
    <property type="match status" value="1"/>
</dbReference>
<dbReference type="InterPro" id="IPR001451">
    <property type="entry name" value="Hexapep"/>
</dbReference>
<dbReference type="AlphaFoldDB" id="A0A645G7Y0"/>
<evidence type="ECO:0000313" key="3">
    <source>
        <dbReference type="EMBL" id="MPN22735.1"/>
    </source>
</evidence>
<proteinExistence type="inferred from homology"/>
<dbReference type="EMBL" id="VSSQ01071039">
    <property type="protein sequence ID" value="MPN22735.1"/>
    <property type="molecule type" value="Genomic_DNA"/>
</dbReference>
<dbReference type="InterPro" id="IPR011004">
    <property type="entry name" value="Trimer_LpxA-like_sf"/>
</dbReference>
<protein>
    <submittedName>
        <fullName evidence="3">Streptogramin A acetyltransferase</fullName>
        <ecNumber evidence="3">2.3.1.-</ecNumber>
    </submittedName>
</protein>
<organism evidence="3">
    <name type="scientific">bioreactor metagenome</name>
    <dbReference type="NCBI Taxonomy" id="1076179"/>
    <lineage>
        <taxon>unclassified sequences</taxon>
        <taxon>metagenomes</taxon>
        <taxon>ecological metagenomes</taxon>
    </lineage>
</organism>
<accession>A0A645G7Y0</accession>
<comment type="caution">
    <text evidence="3">The sequence shown here is derived from an EMBL/GenBank/DDBJ whole genome shotgun (WGS) entry which is preliminary data.</text>
</comment>
<comment type="similarity">
    <text evidence="1">Belongs to the transferase hexapeptide repeat family.</text>
</comment>
<name>A0A645G7Y0_9ZZZZ</name>
<reference evidence="3" key="1">
    <citation type="submission" date="2019-08" db="EMBL/GenBank/DDBJ databases">
        <authorList>
            <person name="Kucharzyk K."/>
            <person name="Murdoch R.W."/>
            <person name="Higgins S."/>
            <person name="Loffler F."/>
        </authorList>
    </citation>
    <scope>NUCLEOTIDE SEQUENCE</scope>
</reference>
<dbReference type="PANTHER" id="PTHR23416:SF23">
    <property type="entry name" value="ACETYLTRANSFERASE C18B11.09C-RELATED"/>
    <property type="match status" value="1"/>
</dbReference>
<sequence length="87" mass="9556">MIAPEVYILHSGHIFERTEVPMRFQGEKHYPVTIIEDDVWIGARAIINAGKKIGKGSIVAAGSVITKDIEPFSIVGGNPAKLIKKRM</sequence>
<dbReference type="Gene3D" id="2.160.10.10">
    <property type="entry name" value="Hexapeptide repeat proteins"/>
    <property type="match status" value="1"/>
</dbReference>
<dbReference type="EC" id="2.3.1.-" evidence="3"/>
<dbReference type="GO" id="GO:0008374">
    <property type="term" value="F:O-acyltransferase activity"/>
    <property type="evidence" value="ECO:0007669"/>
    <property type="project" value="TreeGrafter"/>
</dbReference>
<keyword evidence="3" id="KW-0012">Acyltransferase</keyword>